<dbReference type="EMBL" id="KV427619">
    <property type="protein sequence ID" value="KZT07437.1"/>
    <property type="molecule type" value="Genomic_DNA"/>
</dbReference>
<proteinExistence type="predicted"/>
<reference evidence="1 2" key="1">
    <citation type="journal article" date="2016" name="Mol. Biol. Evol.">
        <title>Comparative Genomics of Early-Diverging Mushroom-Forming Fungi Provides Insights into the Origins of Lignocellulose Decay Capabilities.</title>
        <authorList>
            <person name="Nagy L.G."/>
            <person name="Riley R."/>
            <person name="Tritt A."/>
            <person name="Adam C."/>
            <person name="Daum C."/>
            <person name="Floudas D."/>
            <person name="Sun H."/>
            <person name="Yadav J.S."/>
            <person name="Pangilinan J."/>
            <person name="Larsson K.H."/>
            <person name="Matsuura K."/>
            <person name="Barry K."/>
            <person name="Labutti K."/>
            <person name="Kuo R."/>
            <person name="Ohm R.A."/>
            <person name="Bhattacharya S.S."/>
            <person name="Shirouzu T."/>
            <person name="Yoshinaga Y."/>
            <person name="Martin F.M."/>
            <person name="Grigoriev I.V."/>
            <person name="Hibbett D.S."/>
        </authorList>
    </citation>
    <scope>NUCLEOTIDE SEQUENCE [LARGE SCALE GENOMIC DNA]</scope>
    <source>
        <strain evidence="1 2">93-53</strain>
    </source>
</reference>
<dbReference type="AlphaFoldDB" id="A0A165ENM0"/>
<organism evidence="1 2">
    <name type="scientific">Laetiporus sulphureus 93-53</name>
    <dbReference type="NCBI Taxonomy" id="1314785"/>
    <lineage>
        <taxon>Eukaryota</taxon>
        <taxon>Fungi</taxon>
        <taxon>Dikarya</taxon>
        <taxon>Basidiomycota</taxon>
        <taxon>Agaricomycotina</taxon>
        <taxon>Agaricomycetes</taxon>
        <taxon>Polyporales</taxon>
        <taxon>Laetiporus</taxon>
    </lineage>
</organism>
<dbReference type="RefSeq" id="XP_040765177.1">
    <property type="nucleotide sequence ID" value="XM_040906981.1"/>
</dbReference>
<name>A0A165ENM0_9APHY</name>
<keyword evidence="2" id="KW-1185">Reference proteome</keyword>
<accession>A0A165ENM0</accession>
<dbReference type="InParanoid" id="A0A165ENM0"/>
<gene>
    <name evidence="1" type="ORF">LAESUDRAFT_713550</name>
</gene>
<dbReference type="Proteomes" id="UP000076871">
    <property type="component" value="Unassembled WGS sequence"/>
</dbReference>
<protein>
    <submittedName>
        <fullName evidence="1">Uncharacterized protein</fullName>
    </submittedName>
</protein>
<evidence type="ECO:0000313" key="1">
    <source>
        <dbReference type="EMBL" id="KZT07437.1"/>
    </source>
</evidence>
<sequence length="253" mass="27236">MKIICCLHCQQSNQPPKKKALIVGIKYDTPESPKSPYYVQLVGPHKDAQDFQDLLIEIYGLVYKDWCSSDFSNQADFDRNLPTKLVAVSACNEPRNDAVSATAACTSCRVEGTSDNKQAQLHLSTVHLESILFVFSEAYLLWPSPQSHALSHIHVCMKAGHTPLDALEAWTHAHETACLLTGCAGCLFDVALAAVQMALHAVDADFPAFVEKAQVAGWQVDKVGLIMGALGSVAVDEGMGGVNMDVDAGHAVG</sequence>
<evidence type="ECO:0000313" key="2">
    <source>
        <dbReference type="Proteomes" id="UP000076871"/>
    </source>
</evidence>
<dbReference type="GeneID" id="63824010"/>
<dbReference type="OrthoDB" id="364779at2759"/>